<evidence type="ECO:0008006" key="3">
    <source>
        <dbReference type="Google" id="ProtNLM"/>
    </source>
</evidence>
<comment type="caution">
    <text evidence="1">The sequence shown here is derived from an EMBL/GenBank/DDBJ whole genome shotgun (WGS) entry which is preliminary data.</text>
</comment>
<keyword evidence="2" id="KW-1185">Reference proteome</keyword>
<name>A0ABN3TAM0_9ACTN</name>
<sequence>MKINRDALERAATAIEHQDSRGSIDGIFVKEATHSHITAMLKDVQVFNTWRHDHDFIEEIAGVFGEVFFYSNRIHSEIRNLKIDTAQGLRKIIEAVERGESEISTNIFQVLPHQK</sequence>
<proteinExistence type="predicted"/>
<evidence type="ECO:0000313" key="2">
    <source>
        <dbReference type="Proteomes" id="UP001501666"/>
    </source>
</evidence>
<dbReference type="EMBL" id="BAAATE010000046">
    <property type="protein sequence ID" value="GAA2697103.1"/>
    <property type="molecule type" value="Genomic_DNA"/>
</dbReference>
<accession>A0ABN3TAM0</accession>
<dbReference type="Proteomes" id="UP001501666">
    <property type="component" value="Unassembled WGS sequence"/>
</dbReference>
<organism evidence="1 2">
    <name type="scientific">Nonomuraea recticatena</name>
    <dbReference type="NCBI Taxonomy" id="46178"/>
    <lineage>
        <taxon>Bacteria</taxon>
        <taxon>Bacillati</taxon>
        <taxon>Actinomycetota</taxon>
        <taxon>Actinomycetes</taxon>
        <taxon>Streptosporangiales</taxon>
        <taxon>Streptosporangiaceae</taxon>
        <taxon>Nonomuraea</taxon>
    </lineage>
</organism>
<reference evidence="1 2" key="1">
    <citation type="journal article" date="2019" name="Int. J. Syst. Evol. Microbiol.">
        <title>The Global Catalogue of Microorganisms (GCM) 10K type strain sequencing project: providing services to taxonomists for standard genome sequencing and annotation.</title>
        <authorList>
            <consortium name="The Broad Institute Genomics Platform"/>
            <consortium name="The Broad Institute Genome Sequencing Center for Infectious Disease"/>
            <person name="Wu L."/>
            <person name="Ma J."/>
        </authorList>
    </citation>
    <scope>NUCLEOTIDE SEQUENCE [LARGE SCALE GENOMIC DNA]</scope>
    <source>
        <strain evidence="1 2">JCM 6835</strain>
    </source>
</reference>
<evidence type="ECO:0000313" key="1">
    <source>
        <dbReference type="EMBL" id="GAA2697103.1"/>
    </source>
</evidence>
<gene>
    <name evidence="1" type="ORF">GCM10010412_091750</name>
</gene>
<protein>
    <recommendedName>
        <fullName evidence="3">HEPN domain-containing protein</fullName>
    </recommendedName>
</protein>